<accession>A0A848HAK5</accession>
<dbReference type="InterPro" id="IPR006162">
    <property type="entry name" value="Ppantetheine_attach_site"/>
</dbReference>
<organism evidence="4 5">
    <name type="scientific">Ramlibacter agri</name>
    <dbReference type="NCBI Taxonomy" id="2728837"/>
    <lineage>
        <taxon>Bacteria</taxon>
        <taxon>Pseudomonadati</taxon>
        <taxon>Pseudomonadota</taxon>
        <taxon>Betaproteobacteria</taxon>
        <taxon>Burkholderiales</taxon>
        <taxon>Comamonadaceae</taxon>
        <taxon>Ramlibacter</taxon>
    </lineage>
</organism>
<dbReference type="InterPro" id="IPR036736">
    <property type="entry name" value="ACP-like_sf"/>
</dbReference>
<evidence type="ECO:0000313" key="4">
    <source>
        <dbReference type="EMBL" id="NML44648.1"/>
    </source>
</evidence>
<protein>
    <submittedName>
        <fullName evidence="4">Acyl carrier protein</fullName>
    </submittedName>
</protein>
<comment type="caution">
    <text evidence="4">The sequence shown here is derived from an EMBL/GenBank/DDBJ whole genome shotgun (WGS) entry which is preliminary data.</text>
</comment>
<feature type="domain" description="Carrier" evidence="3">
    <location>
        <begin position="1"/>
        <end position="75"/>
    </location>
</feature>
<proteinExistence type="predicted"/>
<reference evidence="4 5" key="1">
    <citation type="submission" date="2020-04" db="EMBL/GenBank/DDBJ databases">
        <title>Ramlibacter sp. G-1-2-2 isolated from soil.</title>
        <authorList>
            <person name="Dahal R.H."/>
        </authorList>
    </citation>
    <scope>NUCLEOTIDE SEQUENCE [LARGE SCALE GENOMIC DNA]</scope>
    <source>
        <strain evidence="4 5">G-1-2-2</strain>
    </source>
</reference>
<keyword evidence="1" id="KW-0596">Phosphopantetheine</keyword>
<dbReference type="SUPFAM" id="SSF47336">
    <property type="entry name" value="ACP-like"/>
    <property type="match status" value="1"/>
</dbReference>
<dbReference type="RefSeq" id="WP_169418760.1">
    <property type="nucleotide sequence ID" value="NZ_JABBFX010000001.1"/>
</dbReference>
<dbReference type="InterPro" id="IPR020806">
    <property type="entry name" value="PKS_PP-bd"/>
</dbReference>
<keyword evidence="2" id="KW-0597">Phosphoprotein</keyword>
<keyword evidence="5" id="KW-1185">Reference proteome</keyword>
<dbReference type="InterPro" id="IPR009081">
    <property type="entry name" value="PP-bd_ACP"/>
</dbReference>
<dbReference type="GO" id="GO:0031177">
    <property type="term" value="F:phosphopantetheine binding"/>
    <property type="evidence" value="ECO:0007669"/>
    <property type="project" value="InterPro"/>
</dbReference>
<evidence type="ECO:0000259" key="3">
    <source>
        <dbReference type="PROSITE" id="PS50075"/>
    </source>
</evidence>
<dbReference type="Gene3D" id="1.10.1200.10">
    <property type="entry name" value="ACP-like"/>
    <property type="match status" value="1"/>
</dbReference>
<dbReference type="EMBL" id="JABBFX010000001">
    <property type="protein sequence ID" value="NML44648.1"/>
    <property type="molecule type" value="Genomic_DNA"/>
</dbReference>
<evidence type="ECO:0000256" key="1">
    <source>
        <dbReference type="ARBA" id="ARBA00022450"/>
    </source>
</evidence>
<dbReference type="Proteomes" id="UP000541185">
    <property type="component" value="Unassembled WGS sequence"/>
</dbReference>
<evidence type="ECO:0000313" key="5">
    <source>
        <dbReference type="Proteomes" id="UP000541185"/>
    </source>
</evidence>
<evidence type="ECO:0000256" key="2">
    <source>
        <dbReference type="ARBA" id="ARBA00022553"/>
    </source>
</evidence>
<name>A0A848HAK5_9BURK</name>
<dbReference type="PROSITE" id="PS00012">
    <property type="entry name" value="PHOSPHOPANTETHEINE"/>
    <property type="match status" value="1"/>
</dbReference>
<dbReference type="Pfam" id="PF00550">
    <property type="entry name" value="PP-binding"/>
    <property type="match status" value="1"/>
</dbReference>
<dbReference type="PROSITE" id="PS50075">
    <property type="entry name" value="CARRIER"/>
    <property type="match status" value="1"/>
</dbReference>
<dbReference type="SMART" id="SM00823">
    <property type="entry name" value="PKS_PP"/>
    <property type="match status" value="1"/>
</dbReference>
<dbReference type="AlphaFoldDB" id="A0A848HAK5"/>
<gene>
    <name evidence="4" type="ORF">HHL11_12860</name>
</gene>
<sequence length="80" mass="8712">MDTIETLKQIIHREFEVPPADVDPDAPFADYNLDSLTVAELLFAVEDEFHVQVPDEAATTVTNLRGLAGLLDELCAAKAA</sequence>